<organism evidence="1 2">
    <name type="scientific">Blepharisma stoltei</name>
    <dbReference type="NCBI Taxonomy" id="1481888"/>
    <lineage>
        <taxon>Eukaryota</taxon>
        <taxon>Sar</taxon>
        <taxon>Alveolata</taxon>
        <taxon>Ciliophora</taxon>
        <taxon>Postciliodesmatophora</taxon>
        <taxon>Heterotrichea</taxon>
        <taxon>Heterotrichida</taxon>
        <taxon>Blepharismidae</taxon>
        <taxon>Blepharisma</taxon>
    </lineage>
</organism>
<gene>
    <name evidence="1" type="ORF">BSTOLATCC_MIC18982</name>
</gene>
<protein>
    <submittedName>
        <fullName evidence="1">Uncharacterized protein</fullName>
    </submittedName>
</protein>
<accession>A0AAU9IX76</accession>
<dbReference type="Proteomes" id="UP001162131">
    <property type="component" value="Unassembled WGS sequence"/>
</dbReference>
<evidence type="ECO:0000313" key="2">
    <source>
        <dbReference type="Proteomes" id="UP001162131"/>
    </source>
</evidence>
<reference evidence="1" key="1">
    <citation type="submission" date="2021-09" db="EMBL/GenBank/DDBJ databases">
        <authorList>
            <consortium name="AG Swart"/>
            <person name="Singh M."/>
            <person name="Singh A."/>
            <person name="Seah K."/>
            <person name="Emmerich C."/>
        </authorList>
    </citation>
    <scope>NUCLEOTIDE SEQUENCE</scope>
    <source>
        <strain evidence="1">ATCC30299</strain>
    </source>
</reference>
<keyword evidence="2" id="KW-1185">Reference proteome</keyword>
<comment type="caution">
    <text evidence="1">The sequence shown here is derived from an EMBL/GenBank/DDBJ whole genome shotgun (WGS) entry which is preliminary data.</text>
</comment>
<sequence length="69" mass="7796">MRWLKYFFPLTNLLPYLGPGAAETDSLLNLLVSSANQILFLRAHSCKTPSIPLRSLHSYTKDGVADFVW</sequence>
<dbReference type="AlphaFoldDB" id="A0AAU9IX76"/>
<evidence type="ECO:0000313" key="1">
    <source>
        <dbReference type="EMBL" id="CAG9317740.1"/>
    </source>
</evidence>
<proteinExistence type="predicted"/>
<dbReference type="EMBL" id="CAJZBQ010000018">
    <property type="protein sequence ID" value="CAG9317740.1"/>
    <property type="molecule type" value="Genomic_DNA"/>
</dbReference>
<name>A0AAU9IX76_9CILI</name>